<accession>A0A212JA32</accession>
<sequence>MRAQLTIPDFASPAAESDRRSVAVVGGDVGAAVVASALLRRGHRVVWYRGDQSNPHAAGGTIRDFFIDPVALPGYVLGLPGLMLGNAVRGGLQAVASPEFLAWVLRAVASSRPRAVEATAADRAWLLAAAAPAYRALTAAAGYRLDHADVVTVYRDARAYASGWAAHDVRRRHGCAVEDLGFDDLAQMFPHLSPRYARGCRVARATVVVNSESFVEALKADLERRAQVKRHWPDAVRPGAGEVEIADLGEVRRFDWVVRCEDGGPAAIWPRGRGGRDMLDCCLPYRERALVRELALEPDVPPPARMVLVDGASGAWLEYDADRIVAAGAHRLGGAPEDELGYLIAAAYARIWRDLAARGWRDEGGRVANARGWLAPDSRPMLGDCGGRILMSAGYGPLNWTLAAAAGAALAALVEENAAETEKLSPFSPRRFD</sequence>
<evidence type="ECO:0000313" key="1">
    <source>
        <dbReference type="EMBL" id="SBV96293.1"/>
    </source>
</evidence>
<protein>
    <recommendedName>
        <fullName evidence="2">FAD dependent oxidoreductase</fullName>
    </recommendedName>
</protein>
<dbReference type="Gene3D" id="3.50.50.60">
    <property type="entry name" value="FAD/NAD(P)-binding domain"/>
    <property type="match status" value="1"/>
</dbReference>
<dbReference type="InterPro" id="IPR036188">
    <property type="entry name" value="FAD/NAD-bd_sf"/>
</dbReference>
<gene>
    <name evidence="1" type="ORF">KL86APRO_10741</name>
</gene>
<organism evidence="1">
    <name type="scientific">uncultured Alphaproteobacteria bacterium</name>
    <dbReference type="NCBI Taxonomy" id="91750"/>
    <lineage>
        <taxon>Bacteria</taxon>
        <taxon>Pseudomonadati</taxon>
        <taxon>Pseudomonadota</taxon>
        <taxon>Alphaproteobacteria</taxon>
        <taxon>environmental samples</taxon>
    </lineage>
</organism>
<dbReference type="Gene3D" id="3.30.9.10">
    <property type="entry name" value="D-Amino Acid Oxidase, subunit A, domain 2"/>
    <property type="match status" value="1"/>
</dbReference>
<dbReference type="SUPFAM" id="SSF51905">
    <property type="entry name" value="FAD/NAD(P)-binding domain"/>
    <property type="match status" value="1"/>
</dbReference>
<dbReference type="EMBL" id="FLUO01000001">
    <property type="protein sequence ID" value="SBV96293.1"/>
    <property type="molecule type" value="Genomic_DNA"/>
</dbReference>
<proteinExistence type="predicted"/>
<dbReference type="AlphaFoldDB" id="A0A212JA32"/>
<name>A0A212JA32_9PROT</name>
<reference evidence="1" key="1">
    <citation type="submission" date="2016-04" db="EMBL/GenBank/DDBJ databases">
        <authorList>
            <person name="Evans L.H."/>
            <person name="Alamgir A."/>
            <person name="Owens N."/>
            <person name="Weber N.D."/>
            <person name="Virtaneva K."/>
            <person name="Barbian K."/>
            <person name="Babar A."/>
            <person name="Rosenke K."/>
        </authorList>
    </citation>
    <scope>NUCLEOTIDE SEQUENCE</scope>
    <source>
        <strain evidence="1">86</strain>
    </source>
</reference>
<evidence type="ECO:0008006" key="2">
    <source>
        <dbReference type="Google" id="ProtNLM"/>
    </source>
</evidence>